<evidence type="ECO:0000256" key="4">
    <source>
        <dbReference type="ARBA" id="ARBA00022679"/>
    </source>
</evidence>
<evidence type="ECO:0000313" key="11">
    <source>
        <dbReference type="EMBL" id="MBD0381830.1"/>
    </source>
</evidence>
<evidence type="ECO:0000256" key="7">
    <source>
        <dbReference type="ARBA" id="ARBA00022840"/>
    </source>
</evidence>
<keyword evidence="12" id="KW-1185">Reference proteome</keyword>
<keyword evidence="8" id="KW-0902">Two-component regulatory system</keyword>
<protein>
    <recommendedName>
        <fullName evidence="2">histidine kinase</fullName>
        <ecNumber evidence="2">2.7.13.3</ecNumber>
    </recommendedName>
</protein>
<evidence type="ECO:0000256" key="8">
    <source>
        <dbReference type="ARBA" id="ARBA00023012"/>
    </source>
</evidence>
<dbReference type="AlphaFoldDB" id="A0A926KTR0"/>
<dbReference type="GO" id="GO:0042802">
    <property type="term" value="F:identical protein binding"/>
    <property type="evidence" value="ECO:0007669"/>
    <property type="project" value="TreeGrafter"/>
</dbReference>
<dbReference type="InterPro" id="IPR036890">
    <property type="entry name" value="HATPase_C_sf"/>
</dbReference>
<evidence type="ECO:0000259" key="10">
    <source>
        <dbReference type="PROSITE" id="PS50109"/>
    </source>
</evidence>
<accession>A0A926KTR0</accession>
<evidence type="ECO:0000256" key="3">
    <source>
        <dbReference type="ARBA" id="ARBA00022553"/>
    </source>
</evidence>
<sequence>MNKPLKRKPQIQLRSSLFILMISLIIVLLTDSVFYYYTKRMLTSELETKLQLIADNVAISIQHSKTGEKYVENLIGQNLRTASVAALYRLDPDIEKVTNEELTTLSSELMIDHITLMKRSGDDIIGYKSSDPKEINMSTKDWSRDWFKAFNQLLDTKTTNVKSGQALPYYWSGPLNTSSTNPSFVDKWGYYYDGRTNYIIDPFVHDTFFRDYQRETGVNAVINEMIHGYTDHGAKEITVYNPPIFLKQQKPNVIQGYVWFTDREILFGSYEMKDDRDQEYVQAVMDTNQRKQFLTTIEGETYLKMFIPLHLDFPVVIGLTADYGKVQQSIRHQQTNLLLIIGTTAVIAFLLVIVAIRFVNRNREATAESIQEVYVDNIGSLFRSMKEQRHDFNNHVATIHSLVHLKEYEELDRYTGELIGETNALNDIIQIDVPSLSAIVQAKVIQAIERKIDFHHDVVNLSRINLSAIKATDLVKMLSNLIDNAFDAAIHSAKDTDKNVNLLGRVENQLLIFEVINHGDPIPSDIITELYEPGFSTKKGTGAHAGLGLSIVKKLVAKYNGTIDVRSNENETRFAISIPV</sequence>
<dbReference type="InterPro" id="IPR005467">
    <property type="entry name" value="His_kinase_dom"/>
</dbReference>
<dbReference type="InterPro" id="IPR003594">
    <property type="entry name" value="HATPase_dom"/>
</dbReference>
<feature type="transmembrane region" description="Helical" evidence="9">
    <location>
        <begin position="16"/>
        <end position="37"/>
    </location>
</feature>
<feature type="domain" description="Histidine kinase" evidence="10">
    <location>
        <begin position="474"/>
        <end position="580"/>
    </location>
</feature>
<keyword evidence="6" id="KW-0418">Kinase</keyword>
<dbReference type="GO" id="GO:0000155">
    <property type="term" value="F:phosphorelay sensor kinase activity"/>
    <property type="evidence" value="ECO:0007669"/>
    <property type="project" value="InterPro"/>
</dbReference>
<dbReference type="InterPro" id="IPR016120">
    <property type="entry name" value="Sig_transdc_His_kin_SpoOB"/>
</dbReference>
<reference evidence="11" key="1">
    <citation type="submission" date="2020-09" db="EMBL/GenBank/DDBJ databases">
        <title>Draft Genome Sequence of Paenibacillus sp. WST5.</title>
        <authorList>
            <person name="Bao Z."/>
        </authorList>
    </citation>
    <scope>NUCLEOTIDE SEQUENCE</scope>
    <source>
        <strain evidence="11">WST5</strain>
    </source>
</reference>
<comment type="caution">
    <text evidence="11">The sequence shown here is derived from an EMBL/GenBank/DDBJ whole genome shotgun (WGS) entry which is preliminary data.</text>
</comment>
<dbReference type="Gene3D" id="1.10.287.130">
    <property type="match status" value="1"/>
</dbReference>
<name>A0A926KTR0_9BACL</name>
<dbReference type="RefSeq" id="WP_188175615.1">
    <property type="nucleotide sequence ID" value="NZ_JACVVD010000005.1"/>
</dbReference>
<dbReference type="SUPFAM" id="SSF55890">
    <property type="entry name" value="Sporulation response regulatory protein Spo0B"/>
    <property type="match status" value="1"/>
</dbReference>
<dbReference type="InterPro" id="IPR039506">
    <property type="entry name" value="SPOB_a"/>
</dbReference>
<dbReference type="Pfam" id="PF14689">
    <property type="entry name" value="SPOB_a"/>
    <property type="match status" value="1"/>
</dbReference>
<proteinExistence type="predicted"/>
<dbReference type="SMART" id="SM00387">
    <property type="entry name" value="HATPase_c"/>
    <property type="match status" value="1"/>
</dbReference>
<keyword evidence="4" id="KW-0808">Transferase</keyword>
<dbReference type="PANTHER" id="PTHR40448">
    <property type="entry name" value="TWO-COMPONENT SENSOR HISTIDINE KINASE"/>
    <property type="match status" value="1"/>
</dbReference>
<dbReference type="GO" id="GO:0005524">
    <property type="term" value="F:ATP binding"/>
    <property type="evidence" value="ECO:0007669"/>
    <property type="project" value="UniProtKB-KW"/>
</dbReference>
<dbReference type="InterPro" id="IPR004358">
    <property type="entry name" value="Sig_transdc_His_kin-like_C"/>
</dbReference>
<comment type="catalytic activity">
    <reaction evidence="1">
        <text>ATP + protein L-histidine = ADP + protein N-phospho-L-histidine.</text>
        <dbReference type="EC" id="2.7.13.3"/>
    </reaction>
</comment>
<dbReference type="Pfam" id="PF02518">
    <property type="entry name" value="HATPase_c"/>
    <property type="match status" value="1"/>
</dbReference>
<evidence type="ECO:0000256" key="5">
    <source>
        <dbReference type="ARBA" id="ARBA00022741"/>
    </source>
</evidence>
<dbReference type="EMBL" id="JACVVD010000005">
    <property type="protein sequence ID" value="MBD0381830.1"/>
    <property type="molecule type" value="Genomic_DNA"/>
</dbReference>
<organism evidence="11 12">
    <name type="scientific">Paenibacillus sedimenti</name>
    <dbReference type="NCBI Taxonomy" id="2770274"/>
    <lineage>
        <taxon>Bacteria</taxon>
        <taxon>Bacillati</taxon>
        <taxon>Bacillota</taxon>
        <taxon>Bacilli</taxon>
        <taxon>Bacillales</taxon>
        <taxon>Paenibacillaceae</taxon>
        <taxon>Paenibacillus</taxon>
    </lineage>
</organism>
<dbReference type="Proteomes" id="UP000650466">
    <property type="component" value="Unassembled WGS sequence"/>
</dbReference>
<keyword evidence="5" id="KW-0547">Nucleotide-binding</keyword>
<evidence type="ECO:0000256" key="2">
    <source>
        <dbReference type="ARBA" id="ARBA00012438"/>
    </source>
</evidence>
<dbReference type="PROSITE" id="PS50109">
    <property type="entry name" value="HIS_KIN"/>
    <property type="match status" value="1"/>
</dbReference>
<dbReference type="PANTHER" id="PTHR40448:SF1">
    <property type="entry name" value="TWO-COMPONENT SENSOR HISTIDINE KINASE"/>
    <property type="match status" value="1"/>
</dbReference>
<evidence type="ECO:0000256" key="1">
    <source>
        <dbReference type="ARBA" id="ARBA00000085"/>
    </source>
</evidence>
<keyword evidence="9" id="KW-0812">Transmembrane</keyword>
<gene>
    <name evidence="11" type="ORF">ICC18_17025</name>
</gene>
<keyword evidence="7" id="KW-0067">ATP-binding</keyword>
<dbReference type="SUPFAM" id="SSF55874">
    <property type="entry name" value="ATPase domain of HSP90 chaperone/DNA topoisomerase II/histidine kinase"/>
    <property type="match status" value="1"/>
</dbReference>
<dbReference type="Gene3D" id="3.30.565.10">
    <property type="entry name" value="Histidine kinase-like ATPase, C-terminal domain"/>
    <property type="match status" value="1"/>
</dbReference>
<evidence type="ECO:0000313" key="12">
    <source>
        <dbReference type="Proteomes" id="UP000650466"/>
    </source>
</evidence>
<evidence type="ECO:0000256" key="6">
    <source>
        <dbReference type="ARBA" id="ARBA00022777"/>
    </source>
</evidence>
<keyword evidence="9" id="KW-1133">Transmembrane helix</keyword>
<dbReference type="EC" id="2.7.13.3" evidence="2"/>
<evidence type="ECO:0000256" key="9">
    <source>
        <dbReference type="SAM" id="Phobius"/>
    </source>
</evidence>
<dbReference type="PRINTS" id="PR00344">
    <property type="entry name" value="BCTRLSENSOR"/>
</dbReference>
<keyword evidence="9" id="KW-0472">Membrane</keyword>
<dbReference type="CDD" id="cd00075">
    <property type="entry name" value="HATPase"/>
    <property type="match status" value="1"/>
</dbReference>
<feature type="transmembrane region" description="Helical" evidence="9">
    <location>
        <begin position="337"/>
        <end position="359"/>
    </location>
</feature>
<keyword evidence="3" id="KW-0597">Phosphoprotein</keyword>